<evidence type="ECO:0000313" key="1">
    <source>
        <dbReference type="EMBL" id="TRM59176.1"/>
    </source>
</evidence>
<dbReference type="OrthoDB" id="5987198at2759"/>
<comment type="caution">
    <text evidence="1">The sequence shown here is derived from an EMBL/GenBank/DDBJ whole genome shotgun (WGS) entry which is preliminary data.</text>
</comment>
<evidence type="ECO:0000313" key="2">
    <source>
        <dbReference type="Proteomes" id="UP000320762"/>
    </source>
</evidence>
<evidence type="ECO:0008006" key="3">
    <source>
        <dbReference type="Google" id="ProtNLM"/>
    </source>
</evidence>
<reference evidence="1 2" key="1">
    <citation type="journal article" date="2019" name="New Phytol.">
        <title>Comparative genomics reveals unique wood-decay strategies and fruiting body development in the Schizophyllaceae.</title>
        <authorList>
            <person name="Almasi E."/>
            <person name="Sahu N."/>
            <person name="Krizsan K."/>
            <person name="Balint B."/>
            <person name="Kovacs G.M."/>
            <person name="Kiss B."/>
            <person name="Cseklye J."/>
            <person name="Drula E."/>
            <person name="Henrissat B."/>
            <person name="Nagy I."/>
            <person name="Chovatia M."/>
            <person name="Adam C."/>
            <person name="LaButti K."/>
            <person name="Lipzen A."/>
            <person name="Riley R."/>
            <person name="Grigoriev I.V."/>
            <person name="Nagy L.G."/>
        </authorList>
    </citation>
    <scope>NUCLEOTIDE SEQUENCE [LARGE SCALE GENOMIC DNA]</scope>
    <source>
        <strain evidence="1 2">NL-1724</strain>
    </source>
</reference>
<organism evidence="1 2">
    <name type="scientific">Schizophyllum amplum</name>
    <dbReference type="NCBI Taxonomy" id="97359"/>
    <lineage>
        <taxon>Eukaryota</taxon>
        <taxon>Fungi</taxon>
        <taxon>Dikarya</taxon>
        <taxon>Basidiomycota</taxon>
        <taxon>Agaricomycotina</taxon>
        <taxon>Agaricomycetes</taxon>
        <taxon>Agaricomycetidae</taxon>
        <taxon>Agaricales</taxon>
        <taxon>Schizophyllaceae</taxon>
        <taxon>Schizophyllum</taxon>
    </lineage>
</organism>
<dbReference type="AlphaFoldDB" id="A0A550C388"/>
<proteinExistence type="predicted"/>
<name>A0A550C388_9AGAR</name>
<sequence>MAPITVDRAVQQSRRRLVSTIRPQERWWVDHQPWLESRGYLLRPRFRPGWEPSWHNPSVKFIDAEDRYAQSFLDILDATRTSDGVYVVLKRVNKQRHPAELEITTLLSSPLLSSDPRNHCAPVLEVLSVPDEDDTHIMVLPLLREYDQPRFDTVGEVVACLQQVFEVRSCLRPRMDIHTLNLMMDAAPLYKTPFHPAEIRMRRDWKGSVYPSFTRTQRPVKYYTVPEFLGDGFDNPYNPFPTDVYCLGNWIREDFLEGVDFSRRLGLEFLRPLVDEMTRIEPDERPTMDQVLAKYESLINSLSSWKLRSRVGKEGDNWMHSMYLSIRHWARRVQLVALRRPAVPSPFTE</sequence>
<keyword evidence="2" id="KW-1185">Reference proteome</keyword>
<protein>
    <recommendedName>
        <fullName evidence="3">Protein kinase domain-containing protein</fullName>
    </recommendedName>
</protein>
<dbReference type="SUPFAM" id="SSF56112">
    <property type="entry name" value="Protein kinase-like (PK-like)"/>
    <property type="match status" value="1"/>
</dbReference>
<gene>
    <name evidence="1" type="ORF">BD626DRAFT_508498</name>
</gene>
<accession>A0A550C388</accession>
<dbReference type="EMBL" id="VDMD01000029">
    <property type="protein sequence ID" value="TRM59176.1"/>
    <property type="molecule type" value="Genomic_DNA"/>
</dbReference>
<dbReference type="InterPro" id="IPR011009">
    <property type="entry name" value="Kinase-like_dom_sf"/>
</dbReference>
<dbReference type="Proteomes" id="UP000320762">
    <property type="component" value="Unassembled WGS sequence"/>
</dbReference>